<gene>
    <name evidence="1" type="ORF">RQP52_31925</name>
</gene>
<proteinExistence type="predicted"/>
<comment type="caution">
    <text evidence="1">The sequence shown here is derived from an EMBL/GenBank/DDBJ whole genome shotgun (WGS) entry which is preliminary data.</text>
</comment>
<protein>
    <submittedName>
        <fullName evidence="1">Uncharacterized protein</fullName>
    </submittedName>
</protein>
<dbReference type="EMBL" id="JAWCUD010000015">
    <property type="protein sequence ID" value="MDU0205695.1"/>
    <property type="molecule type" value="Genomic_DNA"/>
</dbReference>
<organism evidence="1 2">
    <name type="scientific">Paenibacillus violae</name>
    <dbReference type="NCBI Taxonomy" id="3077234"/>
    <lineage>
        <taxon>Bacteria</taxon>
        <taxon>Bacillati</taxon>
        <taxon>Bacillota</taxon>
        <taxon>Bacilli</taxon>
        <taxon>Bacillales</taxon>
        <taxon>Paenibacillaceae</taxon>
        <taxon>Paenibacillus</taxon>
    </lineage>
</organism>
<reference evidence="1 2" key="1">
    <citation type="submission" date="2023-10" db="EMBL/GenBank/DDBJ databases">
        <title>Paenibacillus strain PFR10 Genome sequencing and assembly.</title>
        <authorList>
            <person name="Kim I."/>
        </authorList>
    </citation>
    <scope>NUCLEOTIDE SEQUENCE [LARGE SCALE GENOMIC DNA]</scope>
    <source>
        <strain evidence="1 2">PFR10</strain>
    </source>
</reference>
<dbReference type="RefSeq" id="WP_315955580.1">
    <property type="nucleotide sequence ID" value="NZ_JAWCUD010000015.1"/>
</dbReference>
<keyword evidence="2" id="KW-1185">Reference proteome</keyword>
<dbReference type="Proteomes" id="UP001260980">
    <property type="component" value="Unassembled WGS sequence"/>
</dbReference>
<sequence length="95" mass="10971">MYDESVEALHEKVKRVCYAFYRYEIKNGLSQFEALTEEIDCILMNQHISEAQQQDLIELLKLILLAVDNRDYLIAADLLMYELLGRIKAVAGSSE</sequence>
<accession>A0ABU3RN20</accession>
<evidence type="ECO:0000313" key="1">
    <source>
        <dbReference type="EMBL" id="MDU0205695.1"/>
    </source>
</evidence>
<name>A0ABU3RN20_9BACL</name>
<evidence type="ECO:0000313" key="2">
    <source>
        <dbReference type="Proteomes" id="UP001260980"/>
    </source>
</evidence>